<evidence type="ECO:0000259" key="1">
    <source>
        <dbReference type="PROSITE" id="PS50181"/>
    </source>
</evidence>
<name>A0ABR1Z1L0_9PEZI</name>
<evidence type="ECO:0000313" key="3">
    <source>
        <dbReference type="Proteomes" id="UP001492380"/>
    </source>
</evidence>
<gene>
    <name evidence="2" type="ORF">HDK90DRAFT_461138</name>
</gene>
<sequence>MGANNEATLSGIPLELVGAIADHLPSKDVRNLRLASQRLNDGTLATFADRYFRRLKVNLHLKDIQKVIEISKDKYFGPKVQQLDIIPRLFNSGRELRLFEEEKRSYLEYLARQGCKHQLEWAGIGSADMFEVLINDRIEWYKEMNDQEHAKSLLVCAMAGLENLSAIHYHQDAQEFRWQVIRKLWEKAREPELFRANDWIPVMEDIYKKRNNLPFASAEYSRWSYWPIKAWPSDATLVLNSIIDSGIACSSTGFFCGLSVEQARGFPEDAVLEKSLLNLENLDLTLFGSGIRDAKPADMSRFAAAVPETLKELRFFQGKDVKGRNLEPGESPLHFPLVDYPWVNSCYEKALDTLRCRRLRKLDVCIPGSALPALIDFIRRNKATLRSISVSSLNGDWSVPDSSSGQVKLSRLLKTCLEVEHLEDLALALLSGRRYPGRVSGKYLCEKNRPHGVKMDLSPVAPEREALELLLRKWQALECLNAF</sequence>
<dbReference type="EMBL" id="JBBWRZ010000001">
    <property type="protein sequence ID" value="KAK8246287.1"/>
    <property type="molecule type" value="Genomic_DNA"/>
</dbReference>
<dbReference type="InterPro" id="IPR001810">
    <property type="entry name" value="F-box_dom"/>
</dbReference>
<accession>A0ABR1Z1L0</accession>
<dbReference type="PROSITE" id="PS50181">
    <property type="entry name" value="FBOX"/>
    <property type="match status" value="1"/>
</dbReference>
<proteinExistence type="predicted"/>
<keyword evidence="3" id="KW-1185">Reference proteome</keyword>
<feature type="domain" description="F-box" evidence="1">
    <location>
        <begin position="6"/>
        <end position="55"/>
    </location>
</feature>
<evidence type="ECO:0000313" key="2">
    <source>
        <dbReference type="EMBL" id="KAK8246287.1"/>
    </source>
</evidence>
<protein>
    <recommendedName>
        <fullName evidence="1">F-box domain-containing protein</fullName>
    </recommendedName>
</protein>
<reference evidence="2 3" key="1">
    <citation type="submission" date="2024-04" db="EMBL/GenBank/DDBJ databases">
        <title>Phyllosticta paracitricarpa is synonymous to the EU quarantine fungus P. citricarpa based on phylogenomic analyses.</title>
        <authorList>
            <consortium name="Lawrence Berkeley National Laboratory"/>
            <person name="Van Ingen-Buijs V.A."/>
            <person name="Van Westerhoven A.C."/>
            <person name="Haridas S."/>
            <person name="Skiadas P."/>
            <person name="Martin F."/>
            <person name="Groenewald J.Z."/>
            <person name="Crous P.W."/>
            <person name="Seidl M.F."/>
        </authorList>
    </citation>
    <scope>NUCLEOTIDE SEQUENCE [LARGE SCALE GENOMIC DNA]</scope>
    <source>
        <strain evidence="2 3">CBS 123374</strain>
    </source>
</reference>
<dbReference type="Proteomes" id="UP001492380">
    <property type="component" value="Unassembled WGS sequence"/>
</dbReference>
<comment type="caution">
    <text evidence="2">The sequence shown here is derived from an EMBL/GenBank/DDBJ whole genome shotgun (WGS) entry which is preliminary data.</text>
</comment>
<organism evidence="2 3">
    <name type="scientific">Phyllosticta capitalensis</name>
    <dbReference type="NCBI Taxonomy" id="121624"/>
    <lineage>
        <taxon>Eukaryota</taxon>
        <taxon>Fungi</taxon>
        <taxon>Dikarya</taxon>
        <taxon>Ascomycota</taxon>
        <taxon>Pezizomycotina</taxon>
        <taxon>Dothideomycetes</taxon>
        <taxon>Dothideomycetes incertae sedis</taxon>
        <taxon>Botryosphaeriales</taxon>
        <taxon>Phyllostictaceae</taxon>
        <taxon>Phyllosticta</taxon>
    </lineage>
</organism>